<dbReference type="Proteomes" id="UP000284763">
    <property type="component" value="Unassembled WGS sequence"/>
</dbReference>
<organism evidence="1 2">
    <name type="scientific">Methanosalsum natronophilum</name>
    <dbReference type="NCBI Taxonomy" id="768733"/>
    <lineage>
        <taxon>Archaea</taxon>
        <taxon>Methanobacteriati</taxon>
        <taxon>Methanobacteriota</taxon>
        <taxon>Stenosarchaea group</taxon>
        <taxon>Methanomicrobia</taxon>
        <taxon>Methanosarcinales</taxon>
        <taxon>Methanosarcinaceae</taxon>
        <taxon>Methanosalsum</taxon>
    </lineage>
</organism>
<dbReference type="AlphaFoldDB" id="A0A424YWZ6"/>
<dbReference type="InterPro" id="IPR036388">
    <property type="entry name" value="WH-like_DNA-bd_sf"/>
</dbReference>
<evidence type="ECO:0000313" key="1">
    <source>
        <dbReference type="EMBL" id="RQD84661.1"/>
    </source>
</evidence>
<dbReference type="SUPFAM" id="SSF46785">
    <property type="entry name" value="Winged helix' DNA-binding domain"/>
    <property type="match status" value="1"/>
</dbReference>
<dbReference type="EMBL" id="QZAB01000352">
    <property type="protein sequence ID" value="RQD84661.1"/>
    <property type="molecule type" value="Genomic_DNA"/>
</dbReference>
<proteinExistence type="predicted"/>
<dbReference type="Gene3D" id="1.10.10.10">
    <property type="entry name" value="Winged helix-like DNA-binding domain superfamily/Winged helix DNA-binding domain"/>
    <property type="match status" value="1"/>
</dbReference>
<reference evidence="1 2" key="1">
    <citation type="submission" date="2018-08" db="EMBL/GenBank/DDBJ databases">
        <title>The metabolism and importance of syntrophic acetate oxidation coupled to methane or sulfide production in haloalkaline environments.</title>
        <authorList>
            <person name="Timmers P.H.A."/>
            <person name="Vavourakis C.D."/>
            <person name="Sorokin D.Y."/>
            <person name="Sinninghe Damste J.S."/>
            <person name="Muyzer G."/>
            <person name="Stams A.J.M."/>
            <person name="Plugge C.M."/>
        </authorList>
    </citation>
    <scope>NUCLEOTIDE SEQUENCE [LARGE SCALE GENOMIC DNA]</scope>
    <source>
        <strain evidence="1">MSAO_Arc3</strain>
    </source>
</reference>
<dbReference type="InterPro" id="IPR036390">
    <property type="entry name" value="WH_DNA-bd_sf"/>
</dbReference>
<sequence length="204" mass="23345">MGQEHIENLFLQEKPTLALLAIWSFQKTYASVIAKEINSTFAHTTKILTKMEEAGLIQSNMQGRIKFVELTVHGHEVVDALKNLILVIENKENLVHKEIEDEKSKAETKNKSLLDVKNDDSVIDKTLKGKINDLSVKIDDIYNDLAEQNVDDETIARKLGPFKRDVKILEDQLNTHYNNTHTKNEKDSLLKIKQRLDNIIANEN</sequence>
<evidence type="ECO:0000313" key="2">
    <source>
        <dbReference type="Proteomes" id="UP000284763"/>
    </source>
</evidence>
<protein>
    <submittedName>
        <fullName evidence="1">MarR family transcriptional regulator</fullName>
    </submittedName>
</protein>
<accession>A0A424YWZ6</accession>
<gene>
    <name evidence="1" type="ORF">D5R95_05635</name>
</gene>
<name>A0A424YWZ6_9EURY</name>
<comment type="caution">
    <text evidence="1">The sequence shown here is derived from an EMBL/GenBank/DDBJ whole genome shotgun (WGS) entry which is preliminary data.</text>
</comment>